<feature type="coiled-coil region" evidence="1">
    <location>
        <begin position="599"/>
        <end position="640"/>
    </location>
</feature>
<name>A0A484HDP1_9BACT</name>
<feature type="domain" description="YhaN AAA" evidence="2">
    <location>
        <begin position="1"/>
        <end position="208"/>
    </location>
</feature>
<feature type="coiled-coil region" evidence="1">
    <location>
        <begin position="846"/>
        <end position="897"/>
    </location>
</feature>
<dbReference type="InterPro" id="IPR027417">
    <property type="entry name" value="P-loop_NTPase"/>
</dbReference>
<organism evidence="3">
    <name type="scientific">uncultured Desulfobacteraceae bacterium</name>
    <dbReference type="NCBI Taxonomy" id="218296"/>
    <lineage>
        <taxon>Bacteria</taxon>
        <taxon>Pseudomonadati</taxon>
        <taxon>Thermodesulfobacteriota</taxon>
        <taxon>Desulfobacteria</taxon>
        <taxon>Desulfobacterales</taxon>
        <taxon>Desulfobacteraceae</taxon>
        <taxon>environmental samples</taxon>
    </lineage>
</organism>
<protein>
    <submittedName>
        <fullName evidence="3">Chromosome segregation protein SMC</fullName>
    </submittedName>
</protein>
<feature type="coiled-coil region" evidence="1">
    <location>
        <begin position="487"/>
        <end position="528"/>
    </location>
</feature>
<evidence type="ECO:0000259" key="2">
    <source>
        <dbReference type="Pfam" id="PF13514"/>
    </source>
</evidence>
<feature type="coiled-coil region" evidence="1">
    <location>
        <begin position="728"/>
        <end position="769"/>
    </location>
</feature>
<dbReference type="PANTHER" id="PTHR41259:SF1">
    <property type="entry name" value="DOUBLE-STRAND BREAK REPAIR RAD50 ATPASE, PUTATIVE-RELATED"/>
    <property type="match status" value="1"/>
</dbReference>
<feature type="coiled-coil region" evidence="1">
    <location>
        <begin position="383"/>
        <end position="414"/>
    </location>
</feature>
<dbReference type="SUPFAM" id="SSF52540">
    <property type="entry name" value="P-loop containing nucleoside triphosphate hydrolases"/>
    <property type="match status" value="1"/>
</dbReference>
<evidence type="ECO:0000256" key="1">
    <source>
        <dbReference type="SAM" id="Coils"/>
    </source>
</evidence>
<dbReference type="InterPro" id="IPR038734">
    <property type="entry name" value="YhaN_AAA"/>
</dbReference>
<dbReference type="Pfam" id="PF13514">
    <property type="entry name" value="AAA_27"/>
    <property type="match status" value="1"/>
</dbReference>
<reference evidence="3" key="1">
    <citation type="submission" date="2019-01" db="EMBL/GenBank/DDBJ databases">
        <authorList>
            <consortium name="Genoscope - CEA"/>
            <person name="William W."/>
        </authorList>
    </citation>
    <scope>NUCLEOTIDE SEQUENCE</scope>
    <source>
        <strain evidence="3">CR-1</strain>
    </source>
</reference>
<keyword evidence="1" id="KW-0175">Coiled coil</keyword>
<feature type="coiled-coil region" evidence="1">
    <location>
        <begin position="951"/>
        <end position="992"/>
    </location>
</feature>
<sequence length="1178" mass="131836">MRIDRLDLMAYGPFTGKSLDLSDGNFGLHLIYGDNEAGKSVSLRALSAWLFGVPARTRDNFLHNNPQLRVGGKLRLSDGRTLEFVRRKGNKGAVLEWGGDRALDDSVLDPFLPGGIDAALFSRLWGIDHAELSAGGRELLAQSGDLGQALFSAALGSASLRGILADLKNGAEALFKPLGKKTPVNQAIARFKQARKKIRDAALSAERWERLKKDLAAASADIARTEKAIDEKSKEKSRLDRLGRVRGALAERRAALARLRELGDGPLLPEDFDEKRKTAARDLQMAREAGERARAALSRLEEESASLHVRDGILENEDSILALYRGLGAVEKNLRDRPGQDAKRRLLRGEAETLLKAARPDVSLDAADALRPLLNSKKWISGLARKRALLDQKEDQARRALKDVESLRESIKKELAGRSRRNLDLTELKTAVKSARRAGDADQRLADLEKRAFDEKAACENEFERLGRFPGTAKSLLKASMPMPETLDDFESKIDEWSEKIKEYGRKKQEIEEERKRSEQDLRALLMTSDLPAIADLEEARRRRSALWKLIKQTHIEKIDLEPDLEKEAAALASGSDLAIRYEQKVKAADHVSDQLRLAADQVAKRADLETKIDALQRRLSDIGKKIRKAEETLEIFEKKWINVWGPLGVAPGTPREMKQWLLKVEKLLARLQSADAVSRDRQNLAGEVGRLKDAISLQTARFGIFTDPEKMGLEGMILVCERRLETEEAALEKRRGLERSLKEARGRLEKTRDSLEALSTARSAWQREWTQAVEGLGLGENAHPERAMETLERLAAFFAKYDKSEELRRRIYGMDQVTKEFERRVFDFAESVGFRVRERDAGALASRLNRELTEARETRASLEKNEARRREIKEEIENADITIRNAGQALASLRDRAGVADDRDLAPAGERSRRRRLLTGEIHALERELSRNGDGLGVEALDQEARESDMDAIEGDLESVSSDLAELREKRDALRDRRRTLQNEIQAKDGAAAAADASEEAQGHLADMAQGAERYLRLRIAALILESRLESYRKKNQAPVLTRAGALFSRLTLGAYAGLRDELDDGGKPVLLGVRPDNRETPVDGMSDGARDQLYLALRLAALEQRLEKEEPIPFVADDILIAFDDRRSKKCLEVLSELALRTQVLLFTHHRRVIEAAGEIAGDTGPESGIYIHELV</sequence>
<dbReference type="PANTHER" id="PTHR41259">
    <property type="entry name" value="DOUBLE-STRAND BREAK REPAIR RAD50 ATPASE, PUTATIVE-RELATED"/>
    <property type="match status" value="1"/>
</dbReference>
<feature type="coiled-coil region" evidence="1">
    <location>
        <begin position="208"/>
        <end position="242"/>
    </location>
</feature>
<dbReference type="AlphaFoldDB" id="A0A484HDP1"/>
<proteinExistence type="predicted"/>
<dbReference type="Gene3D" id="3.40.50.300">
    <property type="entry name" value="P-loop containing nucleotide triphosphate hydrolases"/>
    <property type="match status" value="2"/>
</dbReference>
<accession>A0A484HDP1</accession>
<dbReference type="EMBL" id="CAACVI010000001">
    <property type="protein sequence ID" value="VEN72596.1"/>
    <property type="molecule type" value="Genomic_DNA"/>
</dbReference>
<evidence type="ECO:0000313" key="3">
    <source>
        <dbReference type="EMBL" id="VEN72596.1"/>
    </source>
</evidence>
<gene>
    <name evidence="3" type="ORF">EPICR_10095</name>
</gene>